<reference evidence="2" key="1">
    <citation type="submission" date="2021-01" db="EMBL/GenBank/DDBJ databases">
        <authorList>
            <person name="Corre E."/>
            <person name="Pelletier E."/>
            <person name="Niang G."/>
            <person name="Scheremetjew M."/>
            <person name="Finn R."/>
            <person name="Kale V."/>
            <person name="Holt S."/>
            <person name="Cochrane G."/>
            <person name="Meng A."/>
            <person name="Brown T."/>
            <person name="Cohen L."/>
        </authorList>
    </citation>
    <scope>NUCLEOTIDE SEQUENCE</scope>
    <source>
        <strain evidence="2">B650</strain>
    </source>
</reference>
<accession>A0A7S2KZJ3</accession>
<feature type="coiled-coil region" evidence="1">
    <location>
        <begin position="293"/>
        <end position="348"/>
    </location>
</feature>
<keyword evidence="1" id="KW-0175">Coiled coil</keyword>
<dbReference type="AlphaFoldDB" id="A0A7S2KZJ3"/>
<evidence type="ECO:0000313" key="2">
    <source>
        <dbReference type="EMBL" id="CAD9591434.1"/>
    </source>
</evidence>
<feature type="coiled-coil region" evidence="1">
    <location>
        <begin position="657"/>
        <end position="684"/>
    </location>
</feature>
<feature type="coiled-coil region" evidence="1">
    <location>
        <begin position="506"/>
        <end position="533"/>
    </location>
</feature>
<name>A0A7S2KZJ3_9STRA</name>
<evidence type="ECO:0000256" key="1">
    <source>
        <dbReference type="SAM" id="Coils"/>
    </source>
</evidence>
<feature type="coiled-coil region" evidence="1">
    <location>
        <begin position="995"/>
        <end position="1266"/>
    </location>
</feature>
<organism evidence="2">
    <name type="scientific">Leptocylindrus danicus</name>
    <dbReference type="NCBI Taxonomy" id="163516"/>
    <lineage>
        <taxon>Eukaryota</taxon>
        <taxon>Sar</taxon>
        <taxon>Stramenopiles</taxon>
        <taxon>Ochrophyta</taxon>
        <taxon>Bacillariophyta</taxon>
        <taxon>Coscinodiscophyceae</taxon>
        <taxon>Chaetocerotophycidae</taxon>
        <taxon>Leptocylindrales</taxon>
        <taxon>Leptocylindraceae</taxon>
        <taxon>Leptocylindrus</taxon>
    </lineage>
</organism>
<proteinExistence type="predicted"/>
<feature type="coiled-coil region" evidence="1">
    <location>
        <begin position="437"/>
        <end position="464"/>
    </location>
</feature>
<feature type="coiled-coil region" evidence="1">
    <location>
        <begin position="734"/>
        <end position="789"/>
    </location>
</feature>
<gene>
    <name evidence="2" type="ORF">LDAN0321_LOCUS13541</name>
</gene>
<protein>
    <submittedName>
        <fullName evidence="2">Uncharacterized protein</fullName>
    </submittedName>
</protein>
<dbReference type="EMBL" id="HBGY01021505">
    <property type="protein sequence ID" value="CAD9591434.1"/>
    <property type="molecule type" value="Transcribed_RNA"/>
</dbReference>
<sequence length="1270" mass="145558">MREQLNVEAAARVRADQNLLEMESHLKRRIVYLEHWKAWMTRRFERLVNIVEMSVPHLVHEQTQEELVELRKLYREGNIEKTEVQLKLVECQDEVFDLIQLQSNLEARLKSAHDERNNAMVLLHEEKLLSKQYARGNMSNSKLESLLKEASECRNENAKTNMALQSALARIDKVSKENTTLSDKYETLMGEMQLSQRREREHKQMMEEFHTQIAQLKSDRVAQVSALEEQIQKVREANELSLLEVKKFKDLSNLASEQSQKMRDLQTDYKNDMMDLQKMCAEIEAKSDGNVIIGKLERQLIALKNENLDMQRKENNHQTEKKRTANELDALKRRIDDLTLCIQKEKERAHAKLTNLHTVIQKLAVNGGNAVLAWKLSSGHISVTEVAKDKHDAPDLSEDEEFSNLVLQSKALTDKVSILASRLDEQRADFISKKEQNRKLLLQVNALKEEKDSLELTMQQLKVASEGDTQTSNTRATLVVMGEELRSAKLLNAQLQSRERLLIDENNKAKNVATQYEHKIAEYQTEIASLTIKYLMSGVENDMNHLPIIEEGLQEEAVVCSALSNGDLQMLNDCSEKVVREKTSQESQQAPPSPSSHLKNVVVASAPHAAAKSSVGSGQADGTAMCDIVKEIKRENIQRSLDLPQQGRIAEVAALSVKNMKVLLEEKNQIIEKYRRKLGEQREAFLRERETFFDANKNENVVESTFRENVGIMHKWQEAMAKNEAYGACSESRLKALLDQLEEGQRMIKSKEDELVSCKCELDESNLSRQNVESQLRQSNEEIERMKLDMSTIASQLQDAQAHASTPKKRYDDDKILELRSQLRQKDTKITCLRKAIVKLKECIIKLEEEKAICEEPRALEYRSSKRRGDAGNMAEELERLHNELRVVQVTKDKCVRALKESKTKVEEGADEVCRLEKEVITLKKEVADGKSELSILRAKSKFAAKKKIAKSLPKEKNHETIVACSGGKCDSDCCKKRILELSRQNRLLRGAIASKAVQEEKENKQRQRKALEARNITLPAACNSTDEKVNDSKRLRRNILSLQKQLEEKGSEYENVHKKLEETRKQLHSERMRNKKSIAKEVIQKNGREEELEALVETLKRLIEKLKADNARLTRGFVDNSKIALIEKKTKAAVEKVNSLEKENAILKENLQAAEDNVEKAKKECLDFQLTASGGTGSQAQERISYADQEERKHAKRQIHQLTEELAQLTENMRILSIDNHRLKELNANLETELKAFDLNFFDEIEDLKSKYNDAVQQLEYYKQKAGKH</sequence>